<dbReference type="Gene3D" id="3.40.50.300">
    <property type="entry name" value="P-loop containing nucleotide triphosphate hydrolases"/>
    <property type="match status" value="1"/>
</dbReference>
<evidence type="ECO:0008006" key="6">
    <source>
        <dbReference type="Google" id="ProtNLM"/>
    </source>
</evidence>
<protein>
    <recommendedName>
        <fullName evidence="6">AAA+ ATPase domain-containing protein</fullName>
    </recommendedName>
</protein>
<dbReference type="InterPro" id="IPR056884">
    <property type="entry name" value="NPHP3-like_N"/>
</dbReference>
<gene>
    <name evidence="4" type="ORF">B0H17DRAFT_918495</name>
</gene>
<feature type="domain" description="Nephrocystin 3-like N-terminal" evidence="3">
    <location>
        <begin position="33"/>
        <end position="194"/>
    </location>
</feature>
<evidence type="ECO:0000259" key="2">
    <source>
        <dbReference type="Pfam" id="PF22939"/>
    </source>
</evidence>
<evidence type="ECO:0000313" key="5">
    <source>
        <dbReference type="Proteomes" id="UP001221757"/>
    </source>
</evidence>
<evidence type="ECO:0000259" key="3">
    <source>
        <dbReference type="Pfam" id="PF24883"/>
    </source>
</evidence>
<keyword evidence="5" id="KW-1185">Reference proteome</keyword>
<reference evidence="4" key="1">
    <citation type="submission" date="2023-03" db="EMBL/GenBank/DDBJ databases">
        <title>Massive genome expansion in bonnet fungi (Mycena s.s.) driven by repeated elements and novel gene families across ecological guilds.</title>
        <authorList>
            <consortium name="Lawrence Berkeley National Laboratory"/>
            <person name="Harder C.B."/>
            <person name="Miyauchi S."/>
            <person name="Viragh M."/>
            <person name="Kuo A."/>
            <person name="Thoen E."/>
            <person name="Andreopoulos B."/>
            <person name="Lu D."/>
            <person name="Skrede I."/>
            <person name="Drula E."/>
            <person name="Henrissat B."/>
            <person name="Morin E."/>
            <person name="Kohler A."/>
            <person name="Barry K."/>
            <person name="LaButti K."/>
            <person name="Morin E."/>
            <person name="Salamov A."/>
            <person name="Lipzen A."/>
            <person name="Mereny Z."/>
            <person name="Hegedus B."/>
            <person name="Baldrian P."/>
            <person name="Stursova M."/>
            <person name="Weitz H."/>
            <person name="Taylor A."/>
            <person name="Grigoriev I.V."/>
            <person name="Nagy L.G."/>
            <person name="Martin F."/>
            <person name="Kauserud H."/>
        </authorList>
    </citation>
    <scope>NUCLEOTIDE SEQUENCE</scope>
    <source>
        <strain evidence="4">CBHHK067</strain>
    </source>
</reference>
<keyword evidence="1" id="KW-0677">Repeat</keyword>
<name>A0AAD7GWJ9_MYCRO</name>
<evidence type="ECO:0000313" key="4">
    <source>
        <dbReference type="EMBL" id="KAJ7706788.1"/>
    </source>
</evidence>
<dbReference type="Pfam" id="PF24883">
    <property type="entry name" value="NPHP3_N"/>
    <property type="match status" value="1"/>
</dbReference>
<organism evidence="4 5">
    <name type="scientific">Mycena rosella</name>
    <name type="common">Pink bonnet</name>
    <name type="synonym">Agaricus rosellus</name>
    <dbReference type="NCBI Taxonomy" id="1033263"/>
    <lineage>
        <taxon>Eukaryota</taxon>
        <taxon>Fungi</taxon>
        <taxon>Dikarya</taxon>
        <taxon>Basidiomycota</taxon>
        <taxon>Agaricomycotina</taxon>
        <taxon>Agaricomycetes</taxon>
        <taxon>Agaricomycetidae</taxon>
        <taxon>Agaricales</taxon>
        <taxon>Marasmiineae</taxon>
        <taxon>Mycenaceae</taxon>
        <taxon>Mycena</taxon>
    </lineage>
</organism>
<accession>A0AAD7GWJ9</accession>
<dbReference type="Proteomes" id="UP001221757">
    <property type="component" value="Unassembled WGS sequence"/>
</dbReference>
<dbReference type="PANTHER" id="PTHR10039">
    <property type="entry name" value="AMELOGENIN"/>
    <property type="match status" value="1"/>
</dbReference>
<dbReference type="Pfam" id="PF22939">
    <property type="entry name" value="WHD_GPIID"/>
    <property type="match status" value="1"/>
</dbReference>
<dbReference type="PANTHER" id="PTHR10039:SF15">
    <property type="entry name" value="NACHT DOMAIN-CONTAINING PROTEIN"/>
    <property type="match status" value="1"/>
</dbReference>
<feature type="domain" description="GPI inositol-deacylase winged helix" evidence="2">
    <location>
        <begin position="313"/>
        <end position="390"/>
    </location>
</feature>
<dbReference type="InterPro" id="IPR027417">
    <property type="entry name" value="P-loop_NTPase"/>
</dbReference>
<dbReference type="SUPFAM" id="SSF52540">
    <property type="entry name" value="P-loop containing nucleoside triphosphate hydrolases"/>
    <property type="match status" value="1"/>
</dbReference>
<sequence length="390" mass="44553">MHTAVERERIIEWLSSLNFFLRQADIFSTWQSGTGEWLLQDKLFKKWKSGTGKTVWCRGMPGAGKTVLASVVIDHLRATLESQSIGVAVIYLNHQETEAQSLPNLLAGLWRQLIIRKPISLAVKSLYDKHREQRTRPSLAEVDFILRSAISEMSNVFIIVDAVHEYPEQQRHALLRYLSALTTESTVNLMLTSRPHLNLIHVVKNLQTLEIRATMDDIRRHVDAEILKSPRLSRHIENCPQLREEIEESIVLRSDGMWVSICIIDQFLLAKLHMDSLTTKHTVKAVRDALSSMPGNLDSIYDEVVERINRQSEDDKKLAWCTLSWVTNAKRPLRPSELREALAVEPGATDLDPDNLLDIDMILSVCAGLVVINQADKRLRLIHYTTQNYL</sequence>
<feature type="non-terminal residue" evidence="4">
    <location>
        <position position="1"/>
    </location>
</feature>
<dbReference type="AlphaFoldDB" id="A0AAD7GWJ9"/>
<dbReference type="InterPro" id="IPR054471">
    <property type="entry name" value="GPIID_WHD"/>
</dbReference>
<proteinExistence type="predicted"/>
<evidence type="ECO:0000256" key="1">
    <source>
        <dbReference type="ARBA" id="ARBA00022737"/>
    </source>
</evidence>
<dbReference type="EMBL" id="JARKIE010000006">
    <property type="protein sequence ID" value="KAJ7706788.1"/>
    <property type="molecule type" value="Genomic_DNA"/>
</dbReference>
<comment type="caution">
    <text evidence="4">The sequence shown here is derived from an EMBL/GenBank/DDBJ whole genome shotgun (WGS) entry which is preliminary data.</text>
</comment>